<dbReference type="InterPro" id="IPR001841">
    <property type="entry name" value="Znf_RING"/>
</dbReference>
<dbReference type="InterPro" id="IPR045191">
    <property type="entry name" value="MBR1/2-like"/>
</dbReference>
<comment type="catalytic activity">
    <reaction evidence="1">
        <text>S-ubiquitinyl-[E2 ubiquitin-conjugating enzyme]-L-cysteine + [acceptor protein]-L-lysine = [E2 ubiquitin-conjugating enzyme]-L-cysteine + N(6)-ubiquitinyl-[acceptor protein]-L-lysine.</text>
        <dbReference type="EC" id="2.3.2.27"/>
    </reaction>
</comment>
<keyword evidence="3" id="KW-0808">Transferase</keyword>
<gene>
    <name evidence="11" type="ORF">FPE_LOCUS5237</name>
</gene>
<evidence type="ECO:0000256" key="1">
    <source>
        <dbReference type="ARBA" id="ARBA00000900"/>
    </source>
</evidence>
<dbReference type="EC" id="2.3.2.27" evidence="2"/>
<evidence type="ECO:0000256" key="2">
    <source>
        <dbReference type="ARBA" id="ARBA00012483"/>
    </source>
</evidence>
<evidence type="ECO:0000256" key="9">
    <source>
        <dbReference type="SAM" id="MobiDB-lite"/>
    </source>
</evidence>
<dbReference type="PROSITE" id="PS50089">
    <property type="entry name" value="ZF_RING_2"/>
    <property type="match status" value="1"/>
</dbReference>
<feature type="region of interest" description="Disordered" evidence="9">
    <location>
        <begin position="69"/>
        <end position="111"/>
    </location>
</feature>
<keyword evidence="7" id="KW-0862">Zinc</keyword>
<evidence type="ECO:0000256" key="8">
    <source>
        <dbReference type="PROSITE-ProRule" id="PRU00175"/>
    </source>
</evidence>
<dbReference type="GO" id="GO:0008270">
    <property type="term" value="F:zinc ion binding"/>
    <property type="evidence" value="ECO:0007669"/>
    <property type="project" value="UniProtKB-KW"/>
</dbReference>
<name>A0AAD1YZZ5_9LAMI</name>
<proteinExistence type="predicted"/>
<dbReference type="AlphaFoldDB" id="A0AAD1YZZ5"/>
<reference evidence="11" key="1">
    <citation type="submission" date="2023-05" db="EMBL/GenBank/DDBJ databases">
        <authorList>
            <person name="Huff M."/>
        </authorList>
    </citation>
    <scope>NUCLEOTIDE SEQUENCE</scope>
</reference>
<feature type="compositionally biased region" description="Acidic residues" evidence="9">
    <location>
        <begin position="96"/>
        <end position="111"/>
    </location>
</feature>
<keyword evidence="5 8" id="KW-0863">Zinc-finger</keyword>
<evidence type="ECO:0000256" key="5">
    <source>
        <dbReference type="ARBA" id="ARBA00022771"/>
    </source>
</evidence>
<dbReference type="GO" id="GO:0061630">
    <property type="term" value="F:ubiquitin protein ligase activity"/>
    <property type="evidence" value="ECO:0007669"/>
    <property type="project" value="UniProtKB-EC"/>
</dbReference>
<feature type="compositionally biased region" description="Acidic residues" evidence="9">
    <location>
        <begin position="69"/>
        <end position="84"/>
    </location>
</feature>
<dbReference type="PANTHER" id="PTHR22937:SF163">
    <property type="entry name" value="RING-TYPE E3 UBIQUITIN TRANSFERASE"/>
    <property type="match status" value="1"/>
</dbReference>
<evidence type="ECO:0000256" key="4">
    <source>
        <dbReference type="ARBA" id="ARBA00022723"/>
    </source>
</evidence>
<evidence type="ECO:0000256" key="6">
    <source>
        <dbReference type="ARBA" id="ARBA00022786"/>
    </source>
</evidence>
<evidence type="ECO:0000259" key="10">
    <source>
        <dbReference type="PROSITE" id="PS50089"/>
    </source>
</evidence>
<keyword evidence="6" id="KW-0833">Ubl conjugation pathway</keyword>
<evidence type="ECO:0000256" key="7">
    <source>
        <dbReference type="ARBA" id="ARBA00022833"/>
    </source>
</evidence>
<organism evidence="11 12">
    <name type="scientific">Fraxinus pennsylvanica</name>
    <dbReference type="NCBI Taxonomy" id="56036"/>
    <lineage>
        <taxon>Eukaryota</taxon>
        <taxon>Viridiplantae</taxon>
        <taxon>Streptophyta</taxon>
        <taxon>Embryophyta</taxon>
        <taxon>Tracheophyta</taxon>
        <taxon>Spermatophyta</taxon>
        <taxon>Magnoliopsida</taxon>
        <taxon>eudicotyledons</taxon>
        <taxon>Gunneridae</taxon>
        <taxon>Pentapetalae</taxon>
        <taxon>asterids</taxon>
        <taxon>lamiids</taxon>
        <taxon>Lamiales</taxon>
        <taxon>Oleaceae</taxon>
        <taxon>Oleeae</taxon>
        <taxon>Fraxinus</taxon>
    </lineage>
</organism>
<feature type="region of interest" description="Disordered" evidence="9">
    <location>
        <begin position="1"/>
        <end position="22"/>
    </location>
</feature>
<sequence>MEGQNSNNRNVQETQHASECAASRDVIETRVGAGIYCPTNRVSSEVFSPPFSPEEDYIHEDDMLADIDMDLDATEQPSEEEEARDEVVHVNVDNSTPEEDHNEEEDSDMDEDMELDVDEMSYERIGNVSNGLREEDIFWHMKWYRHITFLTSSPEEEDLCGICLDEYIEGQNIGELDCEHKFHHDCIRKWLMQKNICPMCKRTGLAI</sequence>
<dbReference type="EMBL" id="OU503038">
    <property type="protein sequence ID" value="CAI9757807.1"/>
    <property type="molecule type" value="Genomic_DNA"/>
</dbReference>
<dbReference type="SUPFAM" id="SSF57850">
    <property type="entry name" value="RING/U-box"/>
    <property type="match status" value="1"/>
</dbReference>
<dbReference type="SMART" id="SM00184">
    <property type="entry name" value="RING"/>
    <property type="match status" value="1"/>
</dbReference>
<evidence type="ECO:0000313" key="12">
    <source>
        <dbReference type="Proteomes" id="UP000834106"/>
    </source>
</evidence>
<dbReference type="InterPro" id="IPR013083">
    <property type="entry name" value="Znf_RING/FYVE/PHD"/>
</dbReference>
<evidence type="ECO:0000313" key="11">
    <source>
        <dbReference type="EMBL" id="CAI9757807.1"/>
    </source>
</evidence>
<dbReference type="PANTHER" id="PTHR22937">
    <property type="entry name" value="E3 UBIQUITIN-PROTEIN LIGASE RNF165"/>
    <property type="match status" value="1"/>
</dbReference>
<dbReference type="Pfam" id="PF13639">
    <property type="entry name" value="zf-RING_2"/>
    <property type="match status" value="1"/>
</dbReference>
<protein>
    <recommendedName>
        <fullName evidence="2">RING-type E3 ubiquitin transferase</fullName>
        <ecNumber evidence="2">2.3.2.27</ecNumber>
    </recommendedName>
</protein>
<feature type="compositionally biased region" description="Polar residues" evidence="9">
    <location>
        <begin position="1"/>
        <end position="17"/>
    </location>
</feature>
<dbReference type="Gene3D" id="3.30.40.10">
    <property type="entry name" value="Zinc/RING finger domain, C3HC4 (zinc finger)"/>
    <property type="match status" value="1"/>
</dbReference>
<evidence type="ECO:0000256" key="3">
    <source>
        <dbReference type="ARBA" id="ARBA00022679"/>
    </source>
</evidence>
<feature type="domain" description="RING-type" evidence="10">
    <location>
        <begin position="160"/>
        <end position="201"/>
    </location>
</feature>
<accession>A0AAD1YZZ5</accession>
<dbReference type="Proteomes" id="UP000834106">
    <property type="component" value="Chromosome 3"/>
</dbReference>
<keyword evidence="4" id="KW-0479">Metal-binding</keyword>
<keyword evidence="12" id="KW-1185">Reference proteome</keyword>